<protein>
    <recommendedName>
        <fullName evidence="1">DUF3447 domain-containing protein</fullName>
    </recommendedName>
</protein>
<dbReference type="PANTHER" id="PTHR24159">
    <property type="match status" value="1"/>
</dbReference>
<dbReference type="Gene3D" id="1.25.40.20">
    <property type="entry name" value="Ankyrin repeat-containing domain"/>
    <property type="match status" value="1"/>
</dbReference>
<evidence type="ECO:0000313" key="3">
    <source>
        <dbReference type="Proteomes" id="UP000179807"/>
    </source>
</evidence>
<dbReference type="Proteomes" id="UP000179807">
    <property type="component" value="Unassembled WGS sequence"/>
</dbReference>
<name>A0A1J4KC78_9EUKA</name>
<evidence type="ECO:0000259" key="1">
    <source>
        <dbReference type="Pfam" id="PF11929"/>
    </source>
</evidence>
<dbReference type="EMBL" id="MLAK01000650">
    <property type="protein sequence ID" value="OHT09025.1"/>
    <property type="molecule type" value="Genomic_DNA"/>
</dbReference>
<gene>
    <name evidence="2" type="ORF">TRFO_22173</name>
</gene>
<accession>A0A1J4KC78</accession>
<dbReference type="GeneID" id="94837111"/>
<organism evidence="2 3">
    <name type="scientific">Tritrichomonas foetus</name>
    <dbReference type="NCBI Taxonomy" id="1144522"/>
    <lineage>
        <taxon>Eukaryota</taxon>
        <taxon>Metamonada</taxon>
        <taxon>Parabasalia</taxon>
        <taxon>Tritrichomonadida</taxon>
        <taxon>Tritrichomonadidae</taxon>
        <taxon>Tritrichomonas</taxon>
    </lineage>
</organism>
<dbReference type="PANTHER" id="PTHR24159:SF5">
    <property type="entry name" value="ANK_REP_REGION DOMAIN-CONTAINING PROTEIN"/>
    <property type="match status" value="1"/>
</dbReference>
<feature type="domain" description="DUF3447" evidence="1">
    <location>
        <begin position="354"/>
        <end position="421"/>
    </location>
</feature>
<dbReference type="InterPro" id="IPR036770">
    <property type="entry name" value="Ankyrin_rpt-contain_sf"/>
</dbReference>
<dbReference type="VEuPathDB" id="TrichDB:TRFO_22173"/>
<proteinExistence type="predicted"/>
<sequence length="502" mass="58923">MFIYQIKDKSLLEVNTNQVSNVTIHGFSSQMNIELANKIKLYENSFHIQHHEVIEKLLNGDIVSISPDNMIFLKIVGEFYHLEELIQMIRKYEDLIYDYFADSPEIQYLIELQDILSNLNDYNVNETSNKCIPLMEKISSESFSSAILHVCLSNKTINYKTIFMLVRELNIVNDIILDKFLQISILKIELMFDSYSSYQWDFQEELECFTRCLFEEHLLTIDNFSKRINFSPRMIDLVPGNLIRYISNKKKIDKSDFNFDLHTKMLNENKHSNEILEFIRNDDLENFQKIIVLSNEDLNQLIPMSFYQRDTIFKNGHYNFIEYAAFYGAVKCFKFLLKNMAPISHKKKDNLLGKCAIAGGNFEIIHLCQQEKSSFLCCLEYAIKYHKNDVAEWLIDNNYDEILLKHSTDLCIRHYNIRVLLSIIKKGIVVSSGAYTAIESSNEILFSTYYNCFTLNHIENSFLDFNHLHLAFYEGNLKVIDFIIRLTNYDINAIQGTVGYYI</sequence>
<comment type="caution">
    <text evidence="2">The sequence shown here is derived from an EMBL/GenBank/DDBJ whole genome shotgun (WGS) entry which is preliminary data.</text>
</comment>
<dbReference type="SUPFAM" id="SSF48403">
    <property type="entry name" value="Ankyrin repeat"/>
    <property type="match status" value="1"/>
</dbReference>
<dbReference type="AlphaFoldDB" id="A0A1J4KC78"/>
<dbReference type="InterPro" id="IPR002110">
    <property type="entry name" value="Ankyrin_rpt"/>
</dbReference>
<dbReference type="Pfam" id="PF11929">
    <property type="entry name" value="DUF3447"/>
    <property type="match status" value="1"/>
</dbReference>
<keyword evidence="3" id="KW-1185">Reference proteome</keyword>
<dbReference type="SMART" id="SM00248">
    <property type="entry name" value="ANK"/>
    <property type="match status" value="3"/>
</dbReference>
<reference evidence="2" key="1">
    <citation type="submission" date="2016-10" db="EMBL/GenBank/DDBJ databases">
        <authorList>
            <person name="Benchimol M."/>
            <person name="Almeida L.G."/>
            <person name="Vasconcelos A.T."/>
            <person name="Perreira-Neves A."/>
            <person name="Rosa I.A."/>
            <person name="Tasca T."/>
            <person name="Bogo M.R."/>
            <person name="de Souza W."/>
        </authorList>
    </citation>
    <scope>NUCLEOTIDE SEQUENCE [LARGE SCALE GENOMIC DNA]</scope>
    <source>
        <strain evidence="2">K</strain>
    </source>
</reference>
<dbReference type="RefSeq" id="XP_068362161.1">
    <property type="nucleotide sequence ID" value="XM_068502407.1"/>
</dbReference>
<dbReference type="InterPro" id="IPR020683">
    <property type="entry name" value="DUF3447"/>
</dbReference>
<evidence type="ECO:0000313" key="2">
    <source>
        <dbReference type="EMBL" id="OHT09025.1"/>
    </source>
</evidence>